<dbReference type="Proteomes" id="UP001244341">
    <property type="component" value="Chromosome 4b"/>
</dbReference>
<name>A0ABY8TWA1_TETOB</name>
<feature type="region of interest" description="Disordered" evidence="1">
    <location>
        <begin position="91"/>
        <end position="112"/>
    </location>
</feature>
<evidence type="ECO:0000256" key="1">
    <source>
        <dbReference type="SAM" id="MobiDB-lite"/>
    </source>
</evidence>
<accession>A0ABY8TWA1</accession>
<sequence length="225" mass="23880">MDVLVLVLWKRLASVPSSGQADTCVSSSGRDSDQTFAASAMLTRQSPQAGATSTRHHCCQHHGQVKLVCRGRAMQAAAAPSRCRTGIISGANQRQGTQDPPAAEVDQQAQQSGGPFGALVDFFLNRASSSLTRGTATCLTCKGVGACECPLCKGTGIMDKEASRINTMRHAAQKMKQVLHVDRANYNTEWLQTNRCRRCHGAGRIACATCGGLGVRTPGVKPPKQ</sequence>
<keyword evidence="4" id="KW-1185">Reference proteome</keyword>
<keyword evidence="2" id="KW-0732">Signal</keyword>
<dbReference type="EMBL" id="CP126211">
    <property type="protein sequence ID" value="WIA13406.1"/>
    <property type="molecule type" value="Genomic_DNA"/>
</dbReference>
<evidence type="ECO:0000313" key="3">
    <source>
        <dbReference type="EMBL" id="WIA13406.1"/>
    </source>
</evidence>
<organism evidence="3 4">
    <name type="scientific">Tetradesmus obliquus</name>
    <name type="common">Green alga</name>
    <name type="synonym">Acutodesmus obliquus</name>
    <dbReference type="NCBI Taxonomy" id="3088"/>
    <lineage>
        <taxon>Eukaryota</taxon>
        <taxon>Viridiplantae</taxon>
        <taxon>Chlorophyta</taxon>
        <taxon>core chlorophytes</taxon>
        <taxon>Chlorophyceae</taxon>
        <taxon>CS clade</taxon>
        <taxon>Sphaeropleales</taxon>
        <taxon>Scenedesmaceae</taxon>
        <taxon>Tetradesmus</taxon>
    </lineage>
</organism>
<evidence type="ECO:0000256" key="2">
    <source>
        <dbReference type="SAM" id="SignalP"/>
    </source>
</evidence>
<gene>
    <name evidence="3" type="ORF">OEZ85_006986</name>
</gene>
<feature type="signal peptide" evidence="2">
    <location>
        <begin position="1"/>
        <end position="21"/>
    </location>
</feature>
<evidence type="ECO:0008006" key="5">
    <source>
        <dbReference type="Google" id="ProtNLM"/>
    </source>
</evidence>
<reference evidence="3 4" key="1">
    <citation type="submission" date="2023-05" db="EMBL/GenBank/DDBJ databases">
        <title>A 100% complete, gapless, phased diploid assembly of the Scenedesmus obliquus UTEX 3031 genome.</title>
        <authorList>
            <person name="Biondi T.C."/>
            <person name="Hanschen E.R."/>
            <person name="Kwon T."/>
            <person name="Eng W."/>
            <person name="Kruse C.P.S."/>
            <person name="Koehler S.I."/>
            <person name="Kunde Y."/>
            <person name="Gleasner C.D."/>
            <person name="You Mak K.T."/>
            <person name="Polle J."/>
            <person name="Hovde B.T."/>
            <person name="Starkenburg S.R."/>
        </authorList>
    </citation>
    <scope>NUCLEOTIDE SEQUENCE [LARGE SCALE GENOMIC DNA]</scope>
    <source>
        <strain evidence="3 4">DOE0152z</strain>
    </source>
</reference>
<evidence type="ECO:0000313" key="4">
    <source>
        <dbReference type="Proteomes" id="UP001244341"/>
    </source>
</evidence>
<protein>
    <recommendedName>
        <fullName evidence="5">CR-type domain-containing protein</fullName>
    </recommendedName>
</protein>
<feature type="chain" id="PRO_5045976626" description="CR-type domain-containing protein" evidence="2">
    <location>
        <begin position="22"/>
        <end position="225"/>
    </location>
</feature>
<proteinExistence type="predicted"/>